<dbReference type="EMBL" id="JACBJI010000006">
    <property type="protein sequence ID" value="NYA71951.1"/>
    <property type="molecule type" value="Genomic_DNA"/>
</dbReference>
<protein>
    <submittedName>
        <fullName evidence="1">Error-prone repair protein ImuA</fullName>
    </submittedName>
</protein>
<reference evidence="1 2" key="1">
    <citation type="submission" date="2020-07" db="EMBL/GenBank/DDBJ databases">
        <authorList>
            <person name="Sun Q."/>
        </authorList>
    </citation>
    <scope>NUCLEOTIDE SEQUENCE [LARGE SCALE GENOMIC DNA]</scope>
    <source>
        <strain evidence="1 2">MAH-1</strain>
    </source>
</reference>
<name>A0A7Y8Y3P5_9FLAO</name>
<dbReference type="SUPFAM" id="SSF52540">
    <property type="entry name" value="P-loop containing nucleoside triphosphate hydrolases"/>
    <property type="match status" value="1"/>
</dbReference>
<comment type="caution">
    <text evidence="1">The sequence shown here is derived from an EMBL/GenBank/DDBJ whole genome shotgun (WGS) entry which is preliminary data.</text>
</comment>
<gene>
    <name evidence="1" type="ORF">HZF10_13560</name>
</gene>
<evidence type="ECO:0000313" key="2">
    <source>
        <dbReference type="Proteomes" id="UP000535020"/>
    </source>
</evidence>
<dbReference type="InterPro" id="IPR027417">
    <property type="entry name" value="P-loop_NTPase"/>
</dbReference>
<proteinExistence type="predicted"/>
<evidence type="ECO:0000313" key="1">
    <source>
        <dbReference type="EMBL" id="NYA71951.1"/>
    </source>
</evidence>
<organism evidence="1 2">
    <name type="scientific">Flavobacterium agri</name>
    <dbReference type="NCBI Taxonomy" id="2743471"/>
    <lineage>
        <taxon>Bacteria</taxon>
        <taxon>Pseudomonadati</taxon>
        <taxon>Bacteroidota</taxon>
        <taxon>Flavobacteriia</taxon>
        <taxon>Flavobacteriales</taxon>
        <taxon>Flavobacteriaceae</taxon>
        <taxon>Flavobacterium</taxon>
    </lineage>
</organism>
<dbReference type="Gene3D" id="3.40.50.300">
    <property type="entry name" value="P-loop containing nucleotide triphosphate hydrolases"/>
    <property type="match status" value="1"/>
</dbReference>
<dbReference type="Proteomes" id="UP000535020">
    <property type="component" value="Unassembled WGS sequence"/>
</dbReference>
<dbReference type="RefSeq" id="WP_176006762.1">
    <property type="nucleotide sequence ID" value="NZ_JABWMI010000015.1"/>
</dbReference>
<accession>A0A7Y8Y3P5</accession>
<keyword evidence="2" id="KW-1185">Reference proteome</keyword>
<dbReference type="AlphaFoldDB" id="A0A7Y8Y3P5"/>
<sequence>MEAEVKREMARQLQSKIDAMQGLGKRSERQQRNALSPFGSAFPGGVFPMAAIHEFISYEPSDAASTSGFMTALVGKFMQEGSLCLWIGNGTKIYPSGLGHFGLKPDRIVFIDAPTAKLALWIIEEALKCEALSAVVGEIKELGFTESRRLQLAVERSGVPGFIHRYRPQAENIVACTARWKITALPGNTVDGLPGMGHSCWDIQLLKVRNGKPDSWQVSWSGNNFAPIIEKHIVPQQERNVG</sequence>